<proteinExistence type="predicted"/>
<reference evidence="1" key="1">
    <citation type="submission" date="2020-05" db="EMBL/GenBank/DDBJ databases">
        <title>Large-scale comparative analyses of tick genomes elucidate their genetic diversity and vector capacities.</title>
        <authorList>
            <person name="Jia N."/>
            <person name="Wang J."/>
            <person name="Shi W."/>
            <person name="Du L."/>
            <person name="Sun Y."/>
            <person name="Zhan W."/>
            <person name="Jiang J."/>
            <person name="Wang Q."/>
            <person name="Zhang B."/>
            <person name="Ji P."/>
            <person name="Sakyi L.B."/>
            <person name="Cui X."/>
            <person name="Yuan T."/>
            <person name="Jiang B."/>
            <person name="Yang W."/>
            <person name="Lam T.T.-Y."/>
            <person name="Chang Q."/>
            <person name="Ding S."/>
            <person name="Wang X."/>
            <person name="Zhu J."/>
            <person name="Ruan X."/>
            <person name="Zhao L."/>
            <person name="Wei J."/>
            <person name="Que T."/>
            <person name="Du C."/>
            <person name="Cheng J."/>
            <person name="Dai P."/>
            <person name="Han X."/>
            <person name="Huang E."/>
            <person name="Gao Y."/>
            <person name="Liu J."/>
            <person name="Shao H."/>
            <person name="Ye R."/>
            <person name="Li L."/>
            <person name="Wei W."/>
            <person name="Wang X."/>
            <person name="Wang C."/>
            <person name="Yang T."/>
            <person name="Huo Q."/>
            <person name="Li W."/>
            <person name="Guo W."/>
            <person name="Chen H."/>
            <person name="Zhou L."/>
            <person name="Ni X."/>
            <person name="Tian J."/>
            <person name="Zhou Y."/>
            <person name="Sheng Y."/>
            <person name="Liu T."/>
            <person name="Pan Y."/>
            <person name="Xia L."/>
            <person name="Li J."/>
            <person name="Zhao F."/>
            <person name="Cao W."/>
        </authorList>
    </citation>
    <scope>NUCLEOTIDE SEQUENCE</scope>
    <source>
        <strain evidence="1">Hyas-2018</strain>
    </source>
</reference>
<dbReference type="EMBL" id="CM023481">
    <property type="protein sequence ID" value="KAH6947080.1"/>
    <property type="molecule type" value="Genomic_DNA"/>
</dbReference>
<name>A0ACB7TJJ1_HYAAI</name>
<organism evidence="1 2">
    <name type="scientific">Hyalomma asiaticum</name>
    <name type="common">Tick</name>
    <dbReference type="NCBI Taxonomy" id="266040"/>
    <lineage>
        <taxon>Eukaryota</taxon>
        <taxon>Metazoa</taxon>
        <taxon>Ecdysozoa</taxon>
        <taxon>Arthropoda</taxon>
        <taxon>Chelicerata</taxon>
        <taxon>Arachnida</taxon>
        <taxon>Acari</taxon>
        <taxon>Parasitiformes</taxon>
        <taxon>Ixodida</taxon>
        <taxon>Ixodoidea</taxon>
        <taxon>Ixodidae</taxon>
        <taxon>Hyalomminae</taxon>
        <taxon>Hyalomma</taxon>
    </lineage>
</organism>
<protein>
    <submittedName>
        <fullName evidence="1">Uncharacterized protein</fullName>
    </submittedName>
</protein>
<accession>A0ACB7TJJ1</accession>
<sequence>MCPRPSALEPEVLGFEHQVHQVHTMAPLTETIMERHTSTTTETTSMMAKPDQAMAPKKYKIEMVWWNVFKISLIHLIGIYGIYEMYYSKWQTHVFGNIILIFSGISVTAGAHRLWCHRAYKAKMPLRIFLMIFNCVAAQVGGQIIASIDSSYMMPVKNDLYEWVRDHRVHHKYSETDADPHNVNRGFFFAHVGWLMCRKHPEVTEKGKHIDCSDILADPVARFQKKYYMRLVLLFSFILPTVIPGWLWGESYWNAFCTATMLRLILSLNFTWSVNSFAHLWGNKPFDKSISPTEAPWVSFVAVGEGFHNFHHTFPWDYSTSELGWKLNMSTMFIDIMAKLGQAYDLKTVSREAVLARKLRTGDGTRLPRRFRKMAAPERENAAAAATAAVTGASQG</sequence>
<keyword evidence="2" id="KW-1185">Reference proteome</keyword>
<gene>
    <name evidence="1" type="ORF">HPB50_017042</name>
</gene>
<evidence type="ECO:0000313" key="2">
    <source>
        <dbReference type="Proteomes" id="UP000821845"/>
    </source>
</evidence>
<comment type="caution">
    <text evidence="1">The sequence shown here is derived from an EMBL/GenBank/DDBJ whole genome shotgun (WGS) entry which is preliminary data.</text>
</comment>
<evidence type="ECO:0000313" key="1">
    <source>
        <dbReference type="EMBL" id="KAH6947080.1"/>
    </source>
</evidence>
<dbReference type="Proteomes" id="UP000821845">
    <property type="component" value="Chromosome 1"/>
</dbReference>